<dbReference type="Proteomes" id="UP000186817">
    <property type="component" value="Unassembled WGS sequence"/>
</dbReference>
<evidence type="ECO:0000256" key="1">
    <source>
        <dbReference type="SAM" id="MobiDB-lite"/>
    </source>
</evidence>
<feature type="region of interest" description="Disordered" evidence="1">
    <location>
        <begin position="153"/>
        <end position="177"/>
    </location>
</feature>
<evidence type="ECO:0000313" key="4">
    <source>
        <dbReference type="Proteomes" id="UP000186817"/>
    </source>
</evidence>
<organism evidence="3 4">
    <name type="scientific">Symbiodinium microadriaticum</name>
    <name type="common">Dinoflagellate</name>
    <name type="synonym">Zooxanthella microadriatica</name>
    <dbReference type="NCBI Taxonomy" id="2951"/>
    <lineage>
        <taxon>Eukaryota</taxon>
        <taxon>Sar</taxon>
        <taxon>Alveolata</taxon>
        <taxon>Dinophyceae</taxon>
        <taxon>Suessiales</taxon>
        <taxon>Symbiodiniaceae</taxon>
        <taxon>Symbiodinium</taxon>
    </lineage>
</organism>
<sequence length="177" mass="19214">MNMALSLQIVVAAAARAAAAAALAGRVVPNRAPDAAPAPVHDPEAGHAEPHAPDDDLPPLPAGAERIRIPGCGYLVHYPLDENIVAVCPLHTDCKKKRTLKSGNRAGQGRCLGFLVSWLQSGSEYRDQKHHVNGFATTLPKRQRARQDFMQLPNADHWATKERPKASEEPDEPVRFV</sequence>
<feature type="compositionally biased region" description="Basic and acidic residues" evidence="1">
    <location>
        <begin position="41"/>
        <end position="54"/>
    </location>
</feature>
<name>A0A1Q9BQ19_SYMMI</name>
<keyword evidence="2" id="KW-0732">Signal</keyword>
<accession>A0A1Q9BQ19</accession>
<evidence type="ECO:0008006" key="5">
    <source>
        <dbReference type="Google" id="ProtNLM"/>
    </source>
</evidence>
<protein>
    <recommendedName>
        <fullName evidence="5">Secreted protein</fullName>
    </recommendedName>
</protein>
<evidence type="ECO:0000256" key="2">
    <source>
        <dbReference type="SAM" id="SignalP"/>
    </source>
</evidence>
<evidence type="ECO:0000313" key="3">
    <source>
        <dbReference type="EMBL" id="OLP72212.1"/>
    </source>
</evidence>
<reference evidence="3 4" key="1">
    <citation type="submission" date="2016-02" db="EMBL/GenBank/DDBJ databases">
        <title>Genome analysis of coral dinoflagellate symbionts highlights evolutionary adaptations to a symbiotic lifestyle.</title>
        <authorList>
            <person name="Aranda M."/>
            <person name="Li Y."/>
            <person name="Liew Y.J."/>
            <person name="Baumgarten S."/>
            <person name="Simakov O."/>
            <person name="Wilson M."/>
            <person name="Piel J."/>
            <person name="Ashoor H."/>
            <person name="Bougouffa S."/>
            <person name="Bajic V.B."/>
            <person name="Ryu T."/>
            <person name="Ravasi T."/>
            <person name="Bayer T."/>
            <person name="Micklem G."/>
            <person name="Kim H."/>
            <person name="Bhak J."/>
            <person name="Lajeunesse T.C."/>
            <person name="Voolstra C.R."/>
        </authorList>
    </citation>
    <scope>NUCLEOTIDE SEQUENCE [LARGE SCALE GENOMIC DNA]</scope>
    <source>
        <strain evidence="3 4">CCMP2467</strain>
    </source>
</reference>
<feature type="chain" id="PRO_5012977430" description="Secreted protein" evidence="2">
    <location>
        <begin position="21"/>
        <end position="177"/>
    </location>
</feature>
<gene>
    <name evidence="3" type="ORF">AK812_SmicGene48266</name>
</gene>
<comment type="caution">
    <text evidence="3">The sequence shown here is derived from an EMBL/GenBank/DDBJ whole genome shotgun (WGS) entry which is preliminary data.</text>
</comment>
<dbReference type="AlphaFoldDB" id="A0A1Q9BQ19"/>
<feature type="compositionally biased region" description="Basic and acidic residues" evidence="1">
    <location>
        <begin position="158"/>
        <end position="177"/>
    </location>
</feature>
<feature type="region of interest" description="Disordered" evidence="1">
    <location>
        <begin position="31"/>
        <end position="62"/>
    </location>
</feature>
<keyword evidence="4" id="KW-1185">Reference proteome</keyword>
<dbReference type="EMBL" id="LSRX01007453">
    <property type="protein sequence ID" value="OLP72212.1"/>
    <property type="molecule type" value="Genomic_DNA"/>
</dbReference>
<feature type="signal peptide" evidence="2">
    <location>
        <begin position="1"/>
        <end position="20"/>
    </location>
</feature>
<proteinExistence type="predicted"/>